<evidence type="ECO:0000313" key="4">
    <source>
        <dbReference type="Proteomes" id="UP001610446"/>
    </source>
</evidence>
<evidence type="ECO:0000313" key="3">
    <source>
        <dbReference type="EMBL" id="KAL2840525.1"/>
    </source>
</evidence>
<dbReference type="Proteomes" id="UP001610446">
    <property type="component" value="Unassembled WGS sequence"/>
</dbReference>
<keyword evidence="4" id="KW-1185">Reference proteome</keyword>
<feature type="region of interest" description="Disordered" evidence="1">
    <location>
        <begin position="22"/>
        <end position="42"/>
    </location>
</feature>
<name>A0ABR4JKJ4_9EURO</name>
<dbReference type="EMBL" id="JBFXLU010000120">
    <property type="protein sequence ID" value="KAL2840525.1"/>
    <property type="molecule type" value="Genomic_DNA"/>
</dbReference>
<dbReference type="InterPro" id="IPR056632">
    <property type="entry name" value="DUF7730"/>
</dbReference>
<protein>
    <recommendedName>
        <fullName evidence="2">DUF7730 domain-containing protein</fullName>
    </recommendedName>
</protein>
<accession>A0ABR4JKJ4</accession>
<feature type="domain" description="DUF7730" evidence="2">
    <location>
        <begin position="37"/>
        <end position="241"/>
    </location>
</feature>
<reference evidence="3 4" key="1">
    <citation type="submission" date="2024-07" db="EMBL/GenBank/DDBJ databases">
        <title>Section-level genome sequencing and comparative genomics of Aspergillus sections Usti and Cavernicolus.</title>
        <authorList>
            <consortium name="Lawrence Berkeley National Laboratory"/>
            <person name="Nybo J.L."/>
            <person name="Vesth T.C."/>
            <person name="Theobald S."/>
            <person name="Frisvad J.C."/>
            <person name="Larsen T.O."/>
            <person name="Kjaerboelling I."/>
            <person name="Rothschild-Mancinelli K."/>
            <person name="Lyhne E.K."/>
            <person name="Kogle M.E."/>
            <person name="Barry K."/>
            <person name="Clum A."/>
            <person name="Na H."/>
            <person name="Ledsgaard L."/>
            <person name="Lin J."/>
            <person name="Lipzen A."/>
            <person name="Kuo A."/>
            <person name="Riley R."/>
            <person name="Mondo S."/>
            <person name="Labutti K."/>
            <person name="Haridas S."/>
            <person name="Pangalinan J."/>
            <person name="Salamov A.A."/>
            <person name="Simmons B.A."/>
            <person name="Magnuson J.K."/>
            <person name="Chen J."/>
            <person name="Drula E."/>
            <person name="Henrissat B."/>
            <person name="Wiebenga A."/>
            <person name="Lubbers R.J."/>
            <person name="Gomes A.C."/>
            <person name="Makela M.R."/>
            <person name="Stajich J."/>
            <person name="Grigoriev I.V."/>
            <person name="Mortensen U.H."/>
            <person name="De Vries R.P."/>
            <person name="Baker S.E."/>
            <person name="Andersen M.R."/>
        </authorList>
    </citation>
    <scope>NUCLEOTIDE SEQUENCE [LARGE SCALE GENOMIC DNA]</scope>
    <source>
        <strain evidence="3 4">CBS 123904</strain>
    </source>
</reference>
<feature type="compositionally biased region" description="Polar residues" evidence="1">
    <location>
        <begin position="26"/>
        <end position="42"/>
    </location>
</feature>
<evidence type="ECO:0000256" key="1">
    <source>
        <dbReference type="SAM" id="MobiDB-lite"/>
    </source>
</evidence>
<dbReference type="Pfam" id="PF24864">
    <property type="entry name" value="DUF7730"/>
    <property type="match status" value="1"/>
</dbReference>
<sequence>MLRLRGGSAPVALSRARRSLTLSSTQPNNAQTASHQHPQEQSSFFRLPPELRQIIYREALIPHAPIHVRRTHRRLCSTPCEGAPHRQKCVRLMASDGTVARRLPSEARRRDKILPLLCTCRGIYSEAVDLISTTNTFLFEDVATLAALPQCITPNCLSSIRRVRLDLDPFNHDISLPNLKAGWQPAVDALAAMHGLVELTIRLPWSDELAPWRLHRASLLDPLKKLTTPKRFTLEVPPSVDLESNVDGVDEDVPYTLVAKAELQLRGQKPCNWWGGDGRPFPFMPPF</sequence>
<dbReference type="PANTHER" id="PTHR38790">
    <property type="entry name" value="2EXR DOMAIN-CONTAINING PROTEIN-RELATED"/>
    <property type="match status" value="1"/>
</dbReference>
<proteinExistence type="predicted"/>
<comment type="caution">
    <text evidence="3">The sequence shown here is derived from an EMBL/GenBank/DDBJ whole genome shotgun (WGS) entry which is preliminary data.</text>
</comment>
<organism evidence="3 4">
    <name type="scientific">Aspergillus pseudoustus</name>
    <dbReference type="NCBI Taxonomy" id="1810923"/>
    <lineage>
        <taxon>Eukaryota</taxon>
        <taxon>Fungi</taxon>
        <taxon>Dikarya</taxon>
        <taxon>Ascomycota</taxon>
        <taxon>Pezizomycotina</taxon>
        <taxon>Eurotiomycetes</taxon>
        <taxon>Eurotiomycetidae</taxon>
        <taxon>Eurotiales</taxon>
        <taxon>Aspergillaceae</taxon>
        <taxon>Aspergillus</taxon>
        <taxon>Aspergillus subgen. Nidulantes</taxon>
    </lineage>
</organism>
<gene>
    <name evidence="3" type="ORF">BJY01DRAFT_249988</name>
</gene>
<evidence type="ECO:0000259" key="2">
    <source>
        <dbReference type="Pfam" id="PF24864"/>
    </source>
</evidence>